<dbReference type="PROSITE" id="PS51724">
    <property type="entry name" value="SPOR"/>
    <property type="match status" value="1"/>
</dbReference>
<evidence type="ECO:0000256" key="1">
    <source>
        <dbReference type="SAM" id="MobiDB-lite"/>
    </source>
</evidence>
<dbReference type="Proteomes" id="UP000184603">
    <property type="component" value="Unassembled WGS sequence"/>
</dbReference>
<keyword evidence="4" id="KW-1185">Reference proteome</keyword>
<dbReference type="RefSeq" id="WP_073612337.1">
    <property type="nucleotide sequence ID" value="NZ_FRFE01000003.1"/>
</dbReference>
<gene>
    <name evidence="3" type="ORF">SAMN02745220_01002</name>
</gene>
<dbReference type="Gene3D" id="3.30.70.1070">
    <property type="entry name" value="Sporulation related repeat"/>
    <property type="match status" value="1"/>
</dbReference>
<dbReference type="EMBL" id="FRFE01000003">
    <property type="protein sequence ID" value="SHO45102.1"/>
    <property type="molecule type" value="Genomic_DNA"/>
</dbReference>
<reference evidence="3 4" key="1">
    <citation type="submission" date="2016-12" db="EMBL/GenBank/DDBJ databases">
        <authorList>
            <person name="Song W.-J."/>
            <person name="Kurnit D.M."/>
        </authorList>
    </citation>
    <scope>NUCLEOTIDE SEQUENCE [LARGE SCALE GENOMIC DNA]</scope>
    <source>
        <strain evidence="3 4">DSM 18488</strain>
    </source>
</reference>
<dbReference type="AlphaFoldDB" id="A0A1M7Y0Z9"/>
<feature type="region of interest" description="Disordered" evidence="1">
    <location>
        <begin position="562"/>
        <end position="587"/>
    </location>
</feature>
<protein>
    <submittedName>
        <fullName evidence="3">Type II secretory pathway, component ExeA (Predicted ATPase)</fullName>
    </submittedName>
</protein>
<dbReference type="GO" id="GO:0042834">
    <property type="term" value="F:peptidoglycan binding"/>
    <property type="evidence" value="ECO:0007669"/>
    <property type="project" value="InterPro"/>
</dbReference>
<proteinExistence type="predicted"/>
<dbReference type="SMART" id="SM00382">
    <property type="entry name" value="AAA"/>
    <property type="match status" value="1"/>
</dbReference>
<dbReference type="STRING" id="1121416.SAMN02745220_01002"/>
<dbReference type="InterPro" id="IPR003593">
    <property type="entry name" value="AAA+_ATPase"/>
</dbReference>
<organism evidence="3 4">
    <name type="scientific">Desulfopila aestuarii DSM 18488</name>
    <dbReference type="NCBI Taxonomy" id="1121416"/>
    <lineage>
        <taxon>Bacteria</taxon>
        <taxon>Pseudomonadati</taxon>
        <taxon>Thermodesulfobacteriota</taxon>
        <taxon>Desulfobulbia</taxon>
        <taxon>Desulfobulbales</taxon>
        <taxon>Desulfocapsaceae</taxon>
        <taxon>Desulfopila</taxon>
    </lineage>
</organism>
<dbReference type="SUPFAM" id="SSF52540">
    <property type="entry name" value="P-loop containing nucleoside triphosphate hydrolases"/>
    <property type="match status" value="1"/>
</dbReference>
<evidence type="ECO:0000313" key="3">
    <source>
        <dbReference type="EMBL" id="SHO45102.1"/>
    </source>
</evidence>
<dbReference type="PANTHER" id="PTHR35894">
    <property type="entry name" value="GENERAL SECRETION PATHWAY PROTEIN A-RELATED"/>
    <property type="match status" value="1"/>
</dbReference>
<evidence type="ECO:0000313" key="4">
    <source>
        <dbReference type="Proteomes" id="UP000184603"/>
    </source>
</evidence>
<sequence length="746" mass="81696">MQINSEDTHEEPLKRVTSFGERLVENEYFTGAGHLNILVNMRRDIAARIPMLILTGEEGCGKSVLGRMVAAESRPGCIAVHFGQTVDSFEYLVSFVAERLDLEVPEQTRDGIVAAVEQIAAAVSIRNERLLLILDGAERIYLATLERLRKMMDRLNRVVVSMQLVLIGRPLLLDNLRQLSLCNFEEIEEKRYVLEPLTQAETRSYLEFCKKKMPDAESGIFTPETVDKIYQGSQGNFKQIHNLAEQLCNRYNKDASFWVLLENVAGGQDEKVLRRSSRRRPLPPIEKFDPRRLSRRQKIIGGGSVAGLLVLFLLLNSGGNGPVDTVPSSPENVSEVAQVQEETTNEAVETQEESEGEVAILSVESDQPVEEALDTPEKVVAEEAEQTAVESVAEPEIPLVVEANSSEEAESAEETTLVETPAQRELRQAEDLVAEAQQAVEIARSVKGPEMAARPKVIEETMEAVPVDSPEVPVLAAVPEKTEIVVSPAKVVEKKENVADKFVASAPVLRAERAKKHTAATEIVVPESGVKIESAVRTPVEASTSKTSIPLITVDKNKLKKTSAGSGTGAVTGGVQTKGNKSQGEPSRNTIVVATPVKALQPIVPSPDDKRSIGEAGTKKIPVLSKAIVPEKKLMATGATYPARVAAGVPWLDGKKDDKYTMQLMVLTSGSARENVQEILTQNEYVREAGNLYIFEKRSGTPTVFVFMGEFNTLAEAQAARNRIPPELQKNEPYILSVPEAMQKVK</sequence>
<evidence type="ECO:0000259" key="2">
    <source>
        <dbReference type="PROSITE" id="PS51724"/>
    </source>
</evidence>
<dbReference type="PANTHER" id="PTHR35894:SF1">
    <property type="entry name" value="PHOSPHORIBULOKINASE _ URIDINE KINASE FAMILY"/>
    <property type="match status" value="1"/>
</dbReference>
<dbReference type="InterPro" id="IPR049945">
    <property type="entry name" value="AAA_22"/>
</dbReference>
<dbReference type="InterPro" id="IPR007730">
    <property type="entry name" value="SPOR-like_dom"/>
</dbReference>
<name>A0A1M7Y0Z9_9BACT</name>
<dbReference type="Pfam" id="PF13401">
    <property type="entry name" value="AAA_22"/>
    <property type="match status" value="1"/>
</dbReference>
<dbReference type="InterPro" id="IPR027417">
    <property type="entry name" value="P-loop_NTPase"/>
</dbReference>
<feature type="domain" description="SPOR" evidence="2">
    <location>
        <begin position="654"/>
        <end position="737"/>
    </location>
</feature>
<dbReference type="Gene3D" id="3.40.50.300">
    <property type="entry name" value="P-loop containing nucleotide triphosphate hydrolases"/>
    <property type="match status" value="1"/>
</dbReference>
<accession>A0A1M7Y0Z9</accession>
<dbReference type="OrthoDB" id="5429387at2"/>
<dbReference type="InterPro" id="IPR052026">
    <property type="entry name" value="ExeA_AAA_ATPase_DNA-bind"/>
</dbReference>
<dbReference type="InterPro" id="IPR036680">
    <property type="entry name" value="SPOR-like_sf"/>
</dbReference>
<dbReference type="GO" id="GO:0016887">
    <property type="term" value="F:ATP hydrolysis activity"/>
    <property type="evidence" value="ECO:0007669"/>
    <property type="project" value="InterPro"/>
</dbReference>